<feature type="region of interest" description="Disordered" evidence="1">
    <location>
        <begin position="28"/>
        <end position="60"/>
    </location>
</feature>
<protein>
    <submittedName>
        <fullName evidence="2">Uncharacterized protein</fullName>
    </submittedName>
</protein>
<gene>
    <name evidence="2" type="ORF">K7X08_022158</name>
</gene>
<accession>A0A9Q1QX65</accession>
<evidence type="ECO:0000313" key="2">
    <source>
        <dbReference type="EMBL" id="KAJ8528466.1"/>
    </source>
</evidence>
<keyword evidence="3" id="KW-1185">Reference proteome</keyword>
<evidence type="ECO:0000256" key="1">
    <source>
        <dbReference type="SAM" id="MobiDB-lite"/>
    </source>
</evidence>
<comment type="caution">
    <text evidence="2">The sequence shown here is derived from an EMBL/GenBank/DDBJ whole genome shotgun (WGS) entry which is preliminary data.</text>
</comment>
<reference evidence="3" key="1">
    <citation type="journal article" date="2023" name="Proc. Natl. Acad. Sci. U.S.A.">
        <title>Genomic and structural basis for evolution of tropane alkaloid biosynthesis.</title>
        <authorList>
            <person name="Wanga Y.-J."/>
            <person name="Taina T."/>
            <person name="Yua J.-Y."/>
            <person name="Lia J."/>
            <person name="Xua B."/>
            <person name="Chenc J."/>
            <person name="D'Auriad J.C."/>
            <person name="Huanga J.-P."/>
            <person name="Huanga S.-X."/>
        </authorList>
    </citation>
    <scope>NUCLEOTIDE SEQUENCE [LARGE SCALE GENOMIC DNA]</scope>
    <source>
        <strain evidence="3">cv. KIB-2019</strain>
    </source>
</reference>
<sequence length="177" mass="21147">MHLGSLLYQSPDLLLRYSILKRSTKEMMENTDEVDNERMEQDKRGMKGQVEEEEGDREDHQHLREVVKDMKYRSIVIVEDVQFFAVRHPLQRKNWSFMLWLYIWVFWSLLPPDHHRPSMSVKSSLSLSFRLQVSSNMLNIQAQQGWSVVKAVQRKSKERGYKCAAHFHKQLSEFHNQ</sequence>
<name>A0A9Q1QX65_9SOLA</name>
<dbReference type="Proteomes" id="UP001152561">
    <property type="component" value="Unassembled WGS sequence"/>
</dbReference>
<dbReference type="EMBL" id="JAJAGQ010000023">
    <property type="protein sequence ID" value="KAJ8528466.1"/>
    <property type="molecule type" value="Genomic_DNA"/>
</dbReference>
<dbReference type="AlphaFoldDB" id="A0A9Q1QX65"/>
<organism evidence="2 3">
    <name type="scientific">Anisodus acutangulus</name>
    <dbReference type="NCBI Taxonomy" id="402998"/>
    <lineage>
        <taxon>Eukaryota</taxon>
        <taxon>Viridiplantae</taxon>
        <taxon>Streptophyta</taxon>
        <taxon>Embryophyta</taxon>
        <taxon>Tracheophyta</taxon>
        <taxon>Spermatophyta</taxon>
        <taxon>Magnoliopsida</taxon>
        <taxon>eudicotyledons</taxon>
        <taxon>Gunneridae</taxon>
        <taxon>Pentapetalae</taxon>
        <taxon>asterids</taxon>
        <taxon>lamiids</taxon>
        <taxon>Solanales</taxon>
        <taxon>Solanaceae</taxon>
        <taxon>Solanoideae</taxon>
        <taxon>Hyoscyameae</taxon>
        <taxon>Anisodus</taxon>
    </lineage>
</organism>
<proteinExistence type="predicted"/>
<evidence type="ECO:0000313" key="3">
    <source>
        <dbReference type="Proteomes" id="UP001152561"/>
    </source>
</evidence>
<feature type="compositionally biased region" description="Basic and acidic residues" evidence="1">
    <location>
        <begin position="36"/>
        <end position="45"/>
    </location>
</feature>